<feature type="domain" description="Phospholipid/glycerol acyltransferase" evidence="8">
    <location>
        <begin position="79"/>
        <end position="196"/>
    </location>
</feature>
<dbReference type="RefSeq" id="WP_128911359.1">
    <property type="nucleotide sequence ID" value="NZ_RDSM01000001.1"/>
</dbReference>
<dbReference type="CDD" id="cd07989">
    <property type="entry name" value="LPLAT_AGPAT-like"/>
    <property type="match status" value="1"/>
</dbReference>
<keyword evidence="7 9" id="KW-0012">Acyltransferase</keyword>
<dbReference type="EMBL" id="RDSM01000001">
    <property type="protein sequence ID" value="RXH57143.1"/>
    <property type="molecule type" value="Genomic_DNA"/>
</dbReference>
<dbReference type="OrthoDB" id="9803035at2"/>
<dbReference type="GO" id="GO:0016746">
    <property type="term" value="F:acyltransferase activity"/>
    <property type="evidence" value="ECO:0007669"/>
    <property type="project" value="UniProtKB-KW"/>
</dbReference>
<dbReference type="PANTHER" id="PTHR23063">
    <property type="entry name" value="PHOSPHOLIPID ACYLTRANSFERASE"/>
    <property type="match status" value="1"/>
</dbReference>
<dbReference type="SMART" id="SM00563">
    <property type="entry name" value="PlsC"/>
    <property type="match status" value="1"/>
</dbReference>
<evidence type="ECO:0000256" key="1">
    <source>
        <dbReference type="ARBA" id="ARBA00004370"/>
    </source>
</evidence>
<evidence type="ECO:0000256" key="2">
    <source>
        <dbReference type="ARBA" id="ARBA00022679"/>
    </source>
</evidence>
<keyword evidence="10" id="KW-1185">Reference proteome</keyword>
<evidence type="ECO:0000313" key="9">
    <source>
        <dbReference type="EMBL" id="RXH57143.1"/>
    </source>
</evidence>
<keyword evidence="4" id="KW-1133">Transmembrane helix</keyword>
<keyword evidence="3" id="KW-0812">Transmembrane</keyword>
<comment type="caution">
    <text evidence="9">The sequence shown here is derived from an EMBL/GenBank/DDBJ whole genome shotgun (WGS) entry which is preliminary data.</text>
</comment>
<gene>
    <name evidence="9" type="ORF">GRAN_0453</name>
</gene>
<evidence type="ECO:0000256" key="4">
    <source>
        <dbReference type="ARBA" id="ARBA00022989"/>
    </source>
</evidence>
<keyword evidence="6" id="KW-0472">Membrane</keyword>
<keyword evidence="5" id="KW-0443">Lipid metabolism</keyword>
<dbReference type="GO" id="GO:0006629">
    <property type="term" value="P:lipid metabolic process"/>
    <property type="evidence" value="ECO:0007669"/>
    <property type="project" value="UniProtKB-KW"/>
</dbReference>
<proteinExistence type="predicted"/>
<reference evidence="10" key="2">
    <citation type="submission" date="2019-02" db="EMBL/GenBank/DDBJ databases">
        <title>Granulicella sibirica sp. nov., a psychrotolerant acidobacterium isolated from an organic soil layer in forested tundra, West Siberia.</title>
        <authorList>
            <person name="Oshkin I.Y."/>
            <person name="Kulichevskaya I.S."/>
            <person name="Rijpstra W.I.C."/>
            <person name="Sinninghe Damste J.S."/>
            <person name="Rakitin A.L."/>
            <person name="Ravin N.V."/>
            <person name="Dedysh S.N."/>
        </authorList>
    </citation>
    <scope>NUCLEOTIDE SEQUENCE [LARGE SCALE GENOMIC DNA]</scope>
    <source>
        <strain evidence="10">AF10</strain>
    </source>
</reference>
<comment type="subcellular location">
    <subcellularLocation>
        <location evidence="1">Membrane</location>
    </subcellularLocation>
</comment>
<evidence type="ECO:0000313" key="10">
    <source>
        <dbReference type="Proteomes" id="UP000289437"/>
    </source>
</evidence>
<dbReference type="SUPFAM" id="SSF69593">
    <property type="entry name" value="Glycerol-3-phosphate (1)-acyltransferase"/>
    <property type="match status" value="1"/>
</dbReference>
<evidence type="ECO:0000259" key="8">
    <source>
        <dbReference type="SMART" id="SM00563"/>
    </source>
</evidence>
<name>A0A4Q0T0M5_9BACT</name>
<organism evidence="9 10">
    <name type="scientific">Granulicella sibirica</name>
    <dbReference type="NCBI Taxonomy" id="2479048"/>
    <lineage>
        <taxon>Bacteria</taxon>
        <taxon>Pseudomonadati</taxon>
        <taxon>Acidobacteriota</taxon>
        <taxon>Terriglobia</taxon>
        <taxon>Terriglobales</taxon>
        <taxon>Acidobacteriaceae</taxon>
        <taxon>Granulicella</taxon>
    </lineage>
</organism>
<dbReference type="InterPro" id="IPR002123">
    <property type="entry name" value="Plipid/glycerol_acylTrfase"/>
</dbReference>
<evidence type="ECO:0000256" key="3">
    <source>
        <dbReference type="ARBA" id="ARBA00022692"/>
    </source>
</evidence>
<keyword evidence="2 9" id="KW-0808">Transferase</keyword>
<dbReference type="Pfam" id="PF01553">
    <property type="entry name" value="Acyltransferase"/>
    <property type="match status" value="1"/>
</dbReference>
<sequence>MSEQIASRLVRSITRTTLLVFLLTLACIDGQIRRLFFGLRKGRAGAVWVHGWSKRIVRALGIACTVCGPLPECEAGRSMAVVSNHLSYLDILISSAARPFVMVAKSEVRGWPLLGWITAQAGTVYVQRADVKGGRTQTHAEVNGLMAEAFGSGLPVLFYPEGTTTDGESVLPFRRGLFHSVLFANAQVRSAAVAYKLSEPNAGASVANDVCFWRDMEFVPHLFTCLGLKGLEGHLQFGDRAVEGGDRFALAVNARAEVTALYEGLCSASVEMLPEGVLTPHSPRVSRMTATT</sequence>
<dbReference type="PANTHER" id="PTHR23063:SF52">
    <property type="entry name" value="LYSOPHOSPHATIDYLCHOLINE ACYLTRANSFERASE"/>
    <property type="match status" value="1"/>
</dbReference>
<reference evidence="9 10" key="1">
    <citation type="submission" date="2018-11" db="EMBL/GenBank/DDBJ databases">
        <authorList>
            <person name="Mardanov A.V."/>
            <person name="Ravin N.V."/>
            <person name="Dedysh S.N."/>
        </authorList>
    </citation>
    <scope>NUCLEOTIDE SEQUENCE [LARGE SCALE GENOMIC DNA]</scope>
    <source>
        <strain evidence="9 10">AF10</strain>
    </source>
</reference>
<evidence type="ECO:0000256" key="5">
    <source>
        <dbReference type="ARBA" id="ARBA00023098"/>
    </source>
</evidence>
<accession>A0A4Q0T0M5</accession>
<evidence type="ECO:0000256" key="7">
    <source>
        <dbReference type="ARBA" id="ARBA00023315"/>
    </source>
</evidence>
<dbReference type="Proteomes" id="UP000289437">
    <property type="component" value="Unassembled WGS sequence"/>
</dbReference>
<evidence type="ECO:0000256" key="6">
    <source>
        <dbReference type="ARBA" id="ARBA00023136"/>
    </source>
</evidence>
<protein>
    <submittedName>
        <fullName evidence="9">1-acyl-sn-glycerol-3-phosphate acyltransferase</fullName>
    </submittedName>
</protein>
<dbReference type="GO" id="GO:0016020">
    <property type="term" value="C:membrane"/>
    <property type="evidence" value="ECO:0007669"/>
    <property type="project" value="UniProtKB-SubCell"/>
</dbReference>
<dbReference type="AlphaFoldDB" id="A0A4Q0T0M5"/>